<dbReference type="Pfam" id="PF25579">
    <property type="entry name" value="TPR_TRIP12_N"/>
    <property type="match status" value="1"/>
</dbReference>
<feature type="compositionally biased region" description="Basic and acidic residues" evidence="7">
    <location>
        <begin position="159"/>
        <end position="174"/>
    </location>
</feature>
<feature type="region of interest" description="Disordered" evidence="7">
    <location>
        <begin position="1"/>
        <end position="253"/>
    </location>
</feature>
<feature type="active site" description="Glycyl thioester intermediate" evidence="6">
    <location>
        <position position="1863"/>
    </location>
</feature>
<sequence>MEHKLKKVTRSNSSGRRSSANHPDSLAQSLSRHTRTANTIPETAASLSSTERYSLRSKRETVEHPSLPLHFGNTSLSEASASKRQSSKRKQVEPEASTSTAPFSHPRTKRSKTSSSKPPQKRRLRTNRMDVKDSATEELQKTSKGREKEPKSLKLTPTSHEKKPSQSTRSHEDDNQSADGKLKKPSRPAAYARSKKGKSKAVKPECEVDDAAKKSKLKEKESKYHRRVKKQADPDQLDAEASEDADSDDSPVSYFSYFEGEDIDEEMDDDEDIGHIALGNDEAGDQFDEEEEADWDGEQEHYEEDEDVHEDTDAEEEFARVRRNLGLHMETLFGGMTSDLSSRLRSILENLKNHDDPTTQLIALQELAEILSVSSEENLAGYFASDSFVKELVRIMKGHDDMVTGVDMDDDMMIALAMSEGLGGGNPEIMLLACRCISNLLDAMPSSVTSVVYHGTIKILCQKLKSIEYIDLAEQALSALEKIASHLPRAVVQEGGLSAALLYFDFFSIHSQRTALRTASNCMRSMDTDAFSQVMEVIPTLVNTLSYSDRSIIELTCLCWVRLAESYRNSKEHLEKTVSVDLLKILVGLIPVPGNSNAVRPATFTDLLRIFRAISKGSPKLTYELLKLNIVEILYQVMTGCSVVPTEDQAEDITNINLDSKWQDSVPTIMKIVVDLLPPLPKDGMFSTKRFKEEPIASRTRSAKPMVDEPSQLKDADPRIQLFKENPELLNRIDRTLVPLLLEVYTSTVNARVRHLVTSTLVKVAYFSETDTLRNVLKNQPLSSFLAGILAQQEYPVLIIDALYQAELLHTKLPDIYHLLFEREGVLYEAETMAKAPMIDPESQNGGRSTEDSQSHAISTTEKSEKQEISEENSQDTGKEGDNSNGEEDDSRIKGTDSSGDSNSTDRVRSSNKPGTTSAEDRNRAALLSARRRLFGREELQALLRSRLGHVRQATTNSEIEKGLGRGSTRKFVIQLAQNFVRKYHDEKGPLTHQGGGTLEEVQKFAENLKGNVQDPTAKLTVTSLLHYLQCSSMGISSFELVNSGLLDALLAYLTEEDARFASSLKARWDTFRQALIQSADTEGGNEPARGLRVLVTRLQELLNRVEHFEVVTPLESPSSENFRNPTNMLAKQLRLRLTGEGPDIPREYQHLMVSTHTVATFKVLEEYLLARIGSKSATSSNGKGGSKRSDDVNDEDDSEKSDSEREHEEDEDTGSVVDKMDLDEEHPGDVEMDIAVQTSDIKGQGQDEPAASSSKSSYLKPHAKKTTAEDTAKASSASSKPDAKALSGKWQIKFSLKGMPISNDTTVYGAVHQYEMRTNNAASVRNIWSTSYPVTYERIWVPQCIDEGGEKNTPPEPICQLANVEQPENLTEAGACIKVLRLLKSLSTLYYESEAVPGMDDAIHAEDFINRKLTAKMNRQLEEPLIVASSCLPTWTYWLMAKAPFLFPFETRHLFIQSTSFGYSRLIARWQSLQMRGNGQNSQRDEGQQQQQQLMLGRMERQKVRIMRSQMLESAIKILDLFGSSQSVLEVEYMGEEGTGLGPTLEFYASTSKEFCKKSINLWRDDGEDLESEYVSTKEGLFPAPLTAHISSKSKKKIINLFKTLGQFVAKAMLDFRIIDIPFSTAFFKVVLDDIPPTPALVNEIDPVLGKSIIDLEAFVDQKRKIYSDKSLTTAQKVKQAEAICVGEARLEDLCLDFTLPGDPETELKNGGADIAVTIHNVEEYIELLVDMIAGSGVRKQIASFRQGFNGLFAIDDLKILTHKELVSLFGTATEDWSYATLADAIKADHGFTMDSPVIKNLLQILSELSDHERREFLQFTTGSPRLPIGGWKAMRPVFTVVRKVAESPLTADDYLPSVMTCANYLKMPEYSSKEIMHQRLIKSMKEGKNSFLLS</sequence>
<dbReference type="InterPro" id="IPR016024">
    <property type="entry name" value="ARM-type_fold"/>
</dbReference>
<dbReference type="PROSITE" id="PS50237">
    <property type="entry name" value="HECT"/>
    <property type="match status" value="1"/>
</dbReference>
<evidence type="ECO:0000259" key="8">
    <source>
        <dbReference type="PROSITE" id="PS50237"/>
    </source>
</evidence>
<dbReference type="InterPro" id="IPR011989">
    <property type="entry name" value="ARM-like"/>
</dbReference>
<comment type="caution">
    <text evidence="9">The sequence shown here is derived from an EMBL/GenBank/DDBJ whole genome shotgun (WGS) entry which is preliminary data.</text>
</comment>
<evidence type="ECO:0000313" key="10">
    <source>
        <dbReference type="Proteomes" id="UP000605846"/>
    </source>
</evidence>
<feature type="region of interest" description="Disordered" evidence="7">
    <location>
        <begin position="278"/>
        <end position="312"/>
    </location>
</feature>
<comment type="catalytic activity">
    <reaction evidence="1">
        <text>S-ubiquitinyl-[E2 ubiquitin-conjugating enzyme]-L-cysteine + [acceptor protein]-L-lysine = [E2 ubiquitin-conjugating enzyme]-L-cysteine + N(6)-ubiquitinyl-[acceptor protein]-L-lysine.</text>
        <dbReference type="EC" id="2.3.2.26"/>
    </reaction>
</comment>
<feature type="compositionally biased region" description="Acidic residues" evidence="7">
    <location>
        <begin position="282"/>
        <end position="312"/>
    </location>
</feature>
<protein>
    <recommendedName>
        <fullName evidence="3">HECT-type E3 ubiquitin transferase</fullName>
        <ecNumber evidence="3">2.3.2.26</ecNumber>
    </recommendedName>
</protein>
<proteinExistence type="inferred from homology"/>
<dbReference type="GO" id="GO:0061630">
    <property type="term" value="F:ubiquitin protein ligase activity"/>
    <property type="evidence" value="ECO:0007669"/>
    <property type="project" value="UniProtKB-EC"/>
</dbReference>
<dbReference type="SUPFAM" id="SSF48371">
    <property type="entry name" value="ARM repeat"/>
    <property type="match status" value="1"/>
</dbReference>
<accession>A0A8H7BV50</accession>
<dbReference type="Gene3D" id="3.30.2410.10">
    <property type="entry name" value="Hect, E3 ligase catalytic domain"/>
    <property type="match status" value="1"/>
</dbReference>
<dbReference type="PANTHER" id="PTHR45670">
    <property type="entry name" value="E3 UBIQUITIN-PROTEIN LIGASE TRIP12"/>
    <property type="match status" value="1"/>
</dbReference>
<organism evidence="9 10">
    <name type="scientific">Apophysomyces ossiformis</name>
    <dbReference type="NCBI Taxonomy" id="679940"/>
    <lineage>
        <taxon>Eukaryota</taxon>
        <taxon>Fungi</taxon>
        <taxon>Fungi incertae sedis</taxon>
        <taxon>Mucoromycota</taxon>
        <taxon>Mucoromycotina</taxon>
        <taxon>Mucoromycetes</taxon>
        <taxon>Mucorales</taxon>
        <taxon>Mucorineae</taxon>
        <taxon>Mucoraceae</taxon>
        <taxon>Apophysomyces</taxon>
    </lineage>
</organism>
<dbReference type="InterPro" id="IPR057948">
    <property type="entry name" value="TPR_TRIP12_N"/>
</dbReference>
<dbReference type="InterPro" id="IPR045322">
    <property type="entry name" value="HECTD1/TRIP12-like"/>
</dbReference>
<dbReference type="SMART" id="SM00119">
    <property type="entry name" value="HECTc"/>
    <property type="match status" value="1"/>
</dbReference>
<dbReference type="SUPFAM" id="SSF56204">
    <property type="entry name" value="Hect, E3 ligase catalytic domain"/>
    <property type="match status" value="1"/>
</dbReference>
<feature type="region of interest" description="Disordered" evidence="7">
    <location>
        <begin position="1176"/>
        <end position="1220"/>
    </location>
</feature>
<dbReference type="GO" id="GO:0016607">
    <property type="term" value="C:nuclear speck"/>
    <property type="evidence" value="ECO:0007669"/>
    <property type="project" value="TreeGrafter"/>
</dbReference>
<dbReference type="InterPro" id="IPR035983">
    <property type="entry name" value="Hect_E3_ubiquitin_ligase"/>
</dbReference>
<dbReference type="EMBL" id="JABAYA010000025">
    <property type="protein sequence ID" value="KAF7729446.1"/>
    <property type="molecule type" value="Genomic_DNA"/>
</dbReference>
<evidence type="ECO:0000256" key="4">
    <source>
        <dbReference type="ARBA" id="ARBA00022679"/>
    </source>
</evidence>
<dbReference type="PANTHER" id="PTHR45670:SF1">
    <property type="entry name" value="E3 UBIQUITIN-PROTEIN LIGASE HECTD1"/>
    <property type="match status" value="1"/>
</dbReference>
<evidence type="ECO:0000256" key="5">
    <source>
        <dbReference type="ARBA" id="ARBA00022786"/>
    </source>
</evidence>
<dbReference type="EC" id="2.3.2.26" evidence="3"/>
<evidence type="ECO:0000256" key="2">
    <source>
        <dbReference type="ARBA" id="ARBA00006331"/>
    </source>
</evidence>
<reference evidence="9" key="1">
    <citation type="submission" date="2020-01" db="EMBL/GenBank/DDBJ databases">
        <title>Genome Sequencing of Three Apophysomyces-Like Fungal Strains Confirms a Novel Fungal Genus in the Mucoromycota with divergent Burkholderia-like Endosymbiotic Bacteria.</title>
        <authorList>
            <person name="Stajich J.E."/>
            <person name="Macias A.M."/>
            <person name="Carter-House D."/>
            <person name="Lovett B."/>
            <person name="Kasson L.R."/>
            <person name="Berry K."/>
            <person name="Grigoriev I."/>
            <person name="Chang Y."/>
            <person name="Spatafora J."/>
            <person name="Kasson M.T."/>
        </authorList>
    </citation>
    <scope>NUCLEOTIDE SEQUENCE</scope>
    <source>
        <strain evidence="9">NRRL A-21654</strain>
    </source>
</reference>
<dbReference type="InterPro" id="IPR000569">
    <property type="entry name" value="HECT_dom"/>
</dbReference>
<keyword evidence="5 6" id="KW-0833">Ubl conjugation pathway</keyword>
<comment type="similarity">
    <text evidence="2">Belongs to the UPL family. K-HECT subfamily.</text>
</comment>
<evidence type="ECO:0000256" key="7">
    <source>
        <dbReference type="SAM" id="MobiDB-lite"/>
    </source>
</evidence>
<evidence type="ECO:0000256" key="1">
    <source>
        <dbReference type="ARBA" id="ARBA00000885"/>
    </source>
</evidence>
<dbReference type="Proteomes" id="UP000605846">
    <property type="component" value="Unassembled WGS sequence"/>
</dbReference>
<keyword evidence="4" id="KW-0808">Transferase</keyword>
<feature type="compositionally biased region" description="Acidic residues" evidence="7">
    <location>
        <begin position="235"/>
        <end position="249"/>
    </location>
</feature>
<feature type="compositionally biased region" description="Low complexity" evidence="7">
    <location>
        <begin position="1274"/>
        <end position="1283"/>
    </location>
</feature>
<evidence type="ECO:0000313" key="9">
    <source>
        <dbReference type="EMBL" id="KAF7729446.1"/>
    </source>
</evidence>
<feature type="region of interest" description="Disordered" evidence="7">
    <location>
        <begin position="837"/>
        <end position="923"/>
    </location>
</feature>
<gene>
    <name evidence="9" type="primary">UFD4</name>
    <name evidence="9" type="ORF">EC973_004426</name>
</gene>
<name>A0A8H7BV50_9FUNG</name>
<dbReference type="OrthoDB" id="423283at2759"/>
<dbReference type="GO" id="GO:0043161">
    <property type="term" value="P:proteasome-mediated ubiquitin-dependent protein catabolic process"/>
    <property type="evidence" value="ECO:0007669"/>
    <property type="project" value="TreeGrafter"/>
</dbReference>
<dbReference type="GO" id="GO:0000209">
    <property type="term" value="P:protein polyubiquitination"/>
    <property type="evidence" value="ECO:0007669"/>
    <property type="project" value="TreeGrafter"/>
</dbReference>
<keyword evidence="10" id="KW-1185">Reference proteome</keyword>
<dbReference type="Gene3D" id="3.90.1750.10">
    <property type="entry name" value="Hect, E3 ligase catalytic domains"/>
    <property type="match status" value="1"/>
</dbReference>
<evidence type="ECO:0000256" key="6">
    <source>
        <dbReference type="PROSITE-ProRule" id="PRU00104"/>
    </source>
</evidence>
<dbReference type="Gene3D" id="1.25.10.10">
    <property type="entry name" value="Leucine-rich Repeat Variant"/>
    <property type="match status" value="1"/>
</dbReference>
<feature type="compositionally biased region" description="Basic and acidic residues" evidence="7">
    <location>
        <begin position="202"/>
        <end position="222"/>
    </location>
</feature>
<feature type="compositionally biased region" description="Basic and acidic residues" evidence="7">
    <location>
        <begin position="127"/>
        <end position="152"/>
    </location>
</feature>
<feature type="compositionally biased region" description="Polar residues" evidence="7">
    <location>
        <begin position="20"/>
        <end position="52"/>
    </location>
</feature>
<dbReference type="Pfam" id="PF00632">
    <property type="entry name" value="HECT"/>
    <property type="match status" value="1"/>
</dbReference>
<evidence type="ECO:0000256" key="3">
    <source>
        <dbReference type="ARBA" id="ARBA00012485"/>
    </source>
</evidence>
<feature type="compositionally biased region" description="Basic and acidic residues" evidence="7">
    <location>
        <begin position="53"/>
        <end position="63"/>
    </location>
</feature>
<feature type="region of interest" description="Disordered" evidence="7">
    <location>
        <begin position="1241"/>
        <end position="1283"/>
    </location>
</feature>
<dbReference type="CDD" id="cd00078">
    <property type="entry name" value="HECTc"/>
    <property type="match status" value="1"/>
</dbReference>
<feature type="domain" description="HECT" evidence="8">
    <location>
        <begin position="1530"/>
        <end position="1896"/>
    </location>
</feature>